<keyword evidence="2" id="KW-0732">Signal</keyword>
<feature type="region of interest" description="Disordered" evidence="1">
    <location>
        <begin position="67"/>
        <end position="132"/>
    </location>
</feature>
<organism evidence="3 4">
    <name type="scientific">Virgisporangium ochraceum</name>
    <dbReference type="NCBI Taxonomy" id="65505"/>
    <lineage>
        <taxon>Bacteria</taxon>
        <taxon>Bacillati</taxon>
        <taxon>Actinomycetota</taxon>
        <taxon>Actinomycetes</taxon>
        <taxon>Micromonosporales</taxon>
        <taxon>Micromonosporaceae</taxon>
        <taxon>Virgisporangium</taxon>
    </lineage>
</organism>
<comment type="caution">
    <text evidence="3">The sequence shown here is derived from an EMBL/GenBank/DDBJ whole genome shotgun (WGS) entry which is preliminary data.</text>
</comment>
<proteinExistence type="predicted"/>
<sequence length="132" mass="12838">MPRRRLVVALLFTAAGITPLAALGAAWGDQTGWMTSTSAAASGQAAETFPAKAPAVAAPVPELIQPPATPVNGAAQTVPTVTSTAAAPTAPPATKKPAGPQTARPIPTATATTTPPAPEPTGTPSEAPTTAG</sequence>
<keyword evidence="4" id="KW-1185">Reference proteome</keyword>
<feature type="compositionally biased region" description="Low complexity" evidence="1">
    <location>
        <begin position="74"/>
        <end position="114"/>
    </location>
</feature>
<dbReference type="Proteomes" id="UP000635606">
    <property type="component" value="Unassembled WGS sequence"/>
</dbReference>
<evidence type="ECO:0000313" key="3">
    <source>
        <dbReference type="EMBL" id="GIJ66567.1"/>
    </source>
</evidence>
<evidence type="ECO:0000256" key="2">
    <source>
        <dbReference type="SAM" id="SignalP"/>
    </source>
</evidence>
<accession>A0A8J4EC70</accession>
<dbReference type="AlphaFoldDB" id="A0A8J4EC70"/>
<evidence type="ECO:0000313" key="4">
    <source>
        <dbReference type="Proteomes" id="UP000635606"/>
    </source>
</evidence>
<feature type="signal peptide" evidence="2">
    <location>
        <begin position="1"/>
        <end position="21"/>
    </location>
</feature>
<protein>
    <submittedName>
        <fullName evidence="3">Uncharacterized protein</fullName>
    </submittedName>
</protein>
<gene>
    <name evidence="3" type="ORF">Voc01_014840</name>
</gene>
<evidence type="ECO:0000256" key="1">
    <source>
        <dbReference type="SAM" id="MobiDB-lite"/>
    </source>
</evidence>
<feature type="chain" id="PRO_5038424165" evidence="2">
    <location>
        <begin position="22"/>
        <end position="132"/>
    </location>
</feature>
<reference evidence="3" key="1">
    <citation type="submission" date="2021-01" db="EMBL/GenBank/DDBJ databases">
        <title>Whole genome shotgun sequence of Virgisporangium ochraceum NBRC 16418.</title>
        <authorList>
            <person name="Komaki H."/>
            <person name="Tamura T."/>
        </authorList>
    </citation>
    <scope>NUCLEOTIDE SEQUENCE</scope>
    <source>
        <strain evidence="3">NBRC 16418</strain>
    </source>
</reference>
<name>A0A8J4EC70_9ACTN</name>
<feature type="compositionally biased region" description="Low complexity" evidence="1">
    <location>
        <begin position="122"/>
        <end position="132"/>
    </location>
</feature>
<dbReference type="EMBL" id="BOPH01000018">
    <property type="protein sequence ID" value="GIJ66567.1"/>
    <property type="molecule type" value="Genomic_DNA"/>
</dbReference>